<dbReference type="RefSeq" id="WP_095720611.1">
    <property type="nucleotide sequence ID" value="NZ_NTFS01000032.1"/>
</dbReference>
<name>A0A2A2TMX5_9CYAN</name>
<evidence type="ECO:0000313" key="2">
    <source>
        <dbReference type="Proteomes" id="UP000218238"/>
    </source>
</evidence>
<gene>
    <name evidence="1" type="ORF">CK510_04795</name>
</gene>
<evidence type="ECO:0008006" key="3">
    <source>
        <dbReference type="Google" id="ProtNLM"/>
    </source>
</evidence>
<comment type="caution">
    <text evidence="1">The sequence shown here is derived from an EMBL/GenBank/DDBJ whole genome shotgun (WGS) entry which is preliminary data.</text>
</comment>
<sequence length="95" mass="11406">MYNQLEQNLRNYICQEFEKDGLPKELGEFIFDGITQDIAENWNNTRFLKWCDEMEVKFPQFTPKQLITCHEKVNNLTEKYTRVVKAFTFKGFGKK</sequence>
<dbReference type="Proteomes" id="UP000218238">
    <property type="component" value="Unassembled WGS sequence"/>
</dbReference>
<reference evidence="1 2" key="1">
    <citation type="submission" date="2017-08" db="EMBL/GenBank/DDBJ databases">
        <title>Draft genome sequence of filamentous cyanobacterium Calothrix elsteri CCALA 953.</title>
        <authorList>
            <person name="Gagunashvili A.N."/>
            <person name="Elster J."/>
            <person name="Andresson O.S."/>
        </authorList>
    </citation>
    <scope>NUCLEOTIDE SEQUENCE [LARGE SCALE GENOMIC DNA]</scope>
    <source>
        <strain evidence="1 2">CCALA 953</strain>
    </source>
</reference>
<evidence type="ECO:0000313" key="1">
    <source>
        <dbReference type="EMBL" id="PAX59871.1"/>
    </source>
</evidence>
<accession>A0A2A2TMX5</accession>
<protein>
    <recommendedName>
        <fullName evidence="3">Transposase</fullName>
    </recommendedName>
</protein>
<organism evidence="1 2">
    <name type="scientific">Brunnivagina elsteri CCALA 953</name>
    <dbReference type="NCBI Taxonomy" id="987040"/>
    <lineage>
        <taxon>Bacteria</taxon>
        <taxon>Bacillati</taxon>
        <taxon>Cyanobacteriota</taxon>
        <taxon>Cyanophyceae</taxon>
        <taxon>Nostocales</taxon>
        <taxon>Calotrichaceae</taxon>
        <taxon>Brunnivagina</taxon>
    </lineage>
</organism>
<keyword evidence="2" id="KW-1185">Reference proteome</keyword>
<dbReference type="EMBL" id="NTFS01000032">
    <property type="protein sequence ID" value="PAX59871.1"/>
    <property type="molecule type" value="Genomic_DNA"/>
</dbReference>
<dbReference type="AlphaFoldDB" id="A0A2A2TMX5"/>
<proteinExistence type="predicted"/>